<keyword evidence="7 21" id="KW-0812">Transmembrane</keyword>
<evidence type="ECO:0000256" key="5">
    <source>
        <dbReference type="ARBA" id="ARBA00022614"/>
    </source>
</evidence>
<dbReference type="GO" id="GO:0005524">
    <property type="term" value="F:ATP binding"/>
    <property type="evidence" value="ECO:0007669"/>
    <property type="project" value="UniProtKB-UniRule"/>
</dbReference>
<keyword evidence="14 21" id="KW-0472">Membrane</keyword>
<feature type="region of interest" description="Disordered" evidence="20">
    <location>
        <begin position="964"/>
        <end position="990"/>
    </location>
</feature>
<dbReference type="SUPFAM" id="SSF52058">
    <property type="entry name" value="L domain-like"/>
    <property type="match status" value="2"/>
</dbReference>
<evidence type="ECO:0000256" key="4">
    <source>
        <dbReference type="ARBA" id="ARBA00022527"/>
    </source>
</evidence>
<dbReference type="PROSITE" id="PS00108">
    <property type="entry name" value="PROTEIN_KINASE_ST"/>
    <property type="match status" value="1"/>
</dbReference>
<evidence type="ECO:0000256" key="2">
    <source>
        <dbReference type="ARBA" id="ARBA00008684"/>
    </source>
</evidence>
<dbReference type="GO" id="GO:0004674">
    <property type="term" value="F:protein serine/threonine kinase activity"/>
    <property type="evidence" value="ECO:0007669"/>
    <property type="project" value="UniProtKB-KW"/>
</dbReference>
<dbReference type="Pfam" id="PF08263">
    <property type="entry name" value="LRRNT_2"/>
    <property type="match status" value="2"/>
</dbReference>
<protein>
    <recommendedName>
        <fullName evidence="3">non-specific serine/threonine protein kinase</fullName>
        <ecNumber evidence="3">2.7.11.1</ecNumber>
    </recommendedName>
</protein>
<sequence>MRTHRIKLVLSLCSLVTVVFSVTDSNDFAILKAFREGLENPGLLEWPTDGDDPCGQSWKHVFCSGSRVTQIQVQNMSLKGTLPQNLNELTKLQRLGLQRNQFAGALPSLGGLSELQSVYLDFNQFDSIPSNCFDGLVSLQFLALDSNNFNASTGWSFPEGLQDSAQLTSLSCMFCNLAGPLPVFLGSLPSLQSLKLSGNNLSGEIPVSFKGGMSLQNLWLNDQNGGGLSGTIDVVTTMDSVNVLWLHGNQFTGTIPESIGNLTVLRDLNLNSNQLVGFVPDSLAKMSLQHLDLNNNQLMGPIPKFKATEVSYTSNAFCQSTPGVPCAPEVMALLEFLGSLNYPSRLVSSWTGNNPCLWLGLACDPDNKVNSIALPNHNLSGTLSPSVAKLGSLFQVKLAGNNIIGPIPENWTSLTSLKTLDLSANNISPPLPKFSGTVNVVISGNRLFNGGSPSNPTPFPGNNPSSGSSDTPPSNSPSPNKGIDSSPKNSSGTTKPKMSALVAVIAPVASVAVIAILVIPLSIYCYKKRKDTFQALSSLVIHPRDPSDSDSTVKVVIAHDTNGSASTITGNGSASRTSSSIGESHVIEAGNLVISVQVLRNVTKNFASVNELGRGGFGVVYKGELDDGTKIAVKRMEAGVISSKGLDEFQAEIAVLSKVRHRHLVSLLGYSIEGFERILVYEYMPQGALSRHLFLWKSLKLEPLSWKRRLNIALDVARGMEYLHSLAHRSFIHRDLKSSNILLGDDFRAKVSDFGLVKLAPDGEKSLVTRLAGTFGYLAPEYAGKHSIFFYGFRKIYSMILEAGFVEWCMCDSAFHMLVVLVTGKITTKADVFSFGVVLMELLTGLMALDEDRPEESQFLAAWFWQIRSDKPKLRAAIDPALDAKDETFESIFIVAELAGHCTAREPKQRPDMGHAVNVLAPLVEKWKPLDDDTEEYCGIDYNLPLNQMVKGWQEAEGKDLSHVDLEDSKSSIPARPAGFAESFTSSDGR</sequence>
<comment type="similarity">
    <text evidence="2">Belongs to the protein kinase superfamily. Ser/Thr protein kinase family.</text>
</comment>
<evidence type="ECO:0000256" key="14">
    <source>
        <dbReference type="ARBA" id="ARBA00023136"/>
    </source>
</evidence>
<evidence type="ECO:0000256" key="13">
    <source>
        <dbReference type="ARBA" id="ARBA00022989"/>
    </source>
</evidence>
<dbReference type="InterPro" id="IPR001245">
    <property type="entry name" value="Ser-Thr/Tyr_kinase_cat_dom"/>
</dbReference>
<keyword evidence="4" id="KW-0723">Serine/threonine-protein kinase</keyword>
<dbReference type="InterPro" id="IPR008271">
    <property type="entry name" value="Ser/Thr_kinase_AS"/>
</dbReference>
<dbReference type="FunFam" id="3.80.10.10:FF:000190">
    <property type="entry name" value="Receptor-like kinase TMK4"/>
    <property type="match status" value="1"/>
</dbReference>
<dbReference type="Gene3D" id="3.30.200.20">
    <property type="entry name" value="Phosphorylase Kinase, domain 1"/>
    <property type="match status" value="1"/>
</dbReference>
<dbReference type="PROSITE" id="PS50011">
    <property type="entry name" value="PROTEIN_KINASE_DOM"/>
    <property type="match status" value="1"/>
</dbReference>
<keyword evidence="15" id="KW-0675">Receptor</keyword>
<feature type="compositionally biased region" description="Low complexity" evidence="20">
    <location>
        <begin position="462"/>
        <end position="480"/>
    </location>
</feature>
<keyword evidence="11" id="KW-0418">Kinase</keyword>
<comment type="caution">
    <text evidence="24">The sequence shown here is derived from an EMBL/GenBank/DDBJ whole genome shotgun (WGS) entry which is preliminary data.</text>
</comment>
<dbReference type="GO" id="GO:0016020">
    <property type="term" value="C:membrane"/>
    <property type="evidence" value="ECO:0007669"/>
    <property type="project" value="UniProtKB-SubCell"/>
</dbReference>
<comment type="catalytic activity">
    <reaction evidence="18">
        <text>L-seryl-[protein] + ATP = O-phospho-L-seryl-[protein] + ADP + H(+)</text>
        <dbReference type="Rhea" id="RHEA:17989"/>
        <dbReference type="Rhea" id="RHEA-COMP:9863"/>
        <dbReference type="Rhea" id="RHEA-COMP:11604"/>
        <dbReference type="ChEBI" id="CHEBI:15378"/>
        <dbReference type="ChEBI" id="CHEBI:29999"/>
        <dbReference type="ChEBI" id="CHEBI:30616"/>
        <dbReference type="ChEBI" id="CHEBI:83421"/>
        <dbReference type="ChEBI" id="CHEBI:456216"/>
        <dbReference type="EC" id="2.7.11.1"/>
    </reaction>
</comment>
<feature type="domain" description="Protein kinase" evidence="23">
    <location>
        <begin position="606"/>
        <end position="924"/>
    </location>
</feature>
<evidence type="ECO:0000256" key="7">
    <source>
        <dbReference type="ARBA" id="ARBA00022692"/>
    </source>
</evidence>
<dbReference type="InterPro" id="IPR017441">
    <property type="entry name" value="Protein_kinase_ATP_BS"/>
</dbReference>
<dbReference type="CDD" id="cd14066">
    <property type="entry name" value="STKc_IRAK"/>
    <property type="match status" value="1"/>
</dbReference>
<dbReference type="SMART" id="SM00220">
    <property type="entry name" value="S_TKc"/>
    <property type="match status" value="1"/>
</dbReference>
<evidence type="ECO:0000256" key="20">
    <source>
        <dbReference type="SAM" id="MobiDB-lite"/>
    </source>
</evidence>
<dbReference type="PANTHER" id="PTHR47986:SF13">
    <property type="entry name" value="RECEPTOR PROTEIN KINASE TMK1-LIKE"/>
    <property type="match status" value="1"/>
</dbReference>
<evidence type="ECO:0000256" key="19">
    <source>
        <dbReference type="PROSITE-ProRule" id="PRU10141"/>
    </source>
</evidence>
<dbReference type="InterPro" id="IPR052422">
    <property type="entry name" value="Auxin_Ser/Thr_Kinase"/>
</dbReference>
<evidence type="ECO:0000256" key="18">
    <source>
        <dbReference type="ARBA" id="ARBA00048679"/>
    </source>
</evidence>
<dbReference type="Pfam" id="PF00560">
    <property type="entry name" value="LRR_1"/>
    <property type="match status" value="1"/>
</dbReference>
<dbReference type="EC" id="2.7.11.1" evidence="3"/>
<evidence type="ECO:0000256" key="22">
    <source>
        <dbReference type="SAM" id="SignalP"/>
    </source>
</evidence>
<feature type="region of interest" description="Disordered" evidence="20">
    <location>
        <begin position="451"/>
        <end position="495"/>
    </location>
</feature>
<proteinExistence type="inferred from homology"/>
<comment type="subcellular location">
    <subcellularLocation>
        <location evidence="1">Membrane</location>
        <topology evidence="1">Single-pass membrane protein</topology>
    </subcellularLocation>
</comment>
<keyword evidence="16" id="KW-0325">Glycoprotein</keyword>
<evidence type="ECO:0000256" key="1">
    <source>
        <dbReference type="ARBA" id="ARBA00004167"/>
    </source>
</evidence>
<dbReference type="Gene3D" id="3.80.10.10">
    <property type="entry name" value="Ribonuclease Inhibitor"/>
    <property type="match status" value="2"/>
</dbReference>
<keyword evidence="9" id="KW-0677">Repeat</keyword>
<dbReference type="FunFam" id="1.10.510.10:FF:001023">
    <property type="entry name" value="Os07g0541700 protein"/>
    <property type="match status" value="1"/>
</dbReference>
<feature type="binding site" evidence="19">
    <location>
        <position position="634"/>
    </location>
    <ligand>
        <name>ATP</name>
        <dbReference type="ChEBI" id="CHEBI:30616"/>
    </ligand>
</feature>
<evidence type="ECO:0000256" key="8">
    <source>
        <dbReference type="ARBA" id="ARBA00022729"/>
    </source>
</evidence>
<dbReference type="FunFam" id="3.80.10.10:FF:000129">
    <property type="entry name" value="Leucine-rich repeat receptor-like kinase"/>
    <property type="match status" value="1"/>
</dbReference>
<evidence type="ECO:0000256" key="16">
    <source>
        <dbReference type="ARBA" id="ARBA00023180"/>
    </source>
</evidence>
<feature type="signal peptide" evidence="22">
    <location>
        <begin position="1"/>
        <end position="21"/>
    </location>
</feature>
<feature type="compositionally biased region" description="Polar residues" evidence="20">
    <location>
        <begin position="486"/>
        <end position="495"/>
    </location>
</feature>
<evidence type="ECO:0000256" key="21">
    <source>
        <dbReference type="SAM" id="Phobius"/>
    </source>
</evidence>
<dbReference type="PROSITE" id="PS00107">
    <property type="entry name" value="PROTEIN_KINASE_ATP"/>
    <property type="match status" value="1"/>
</dbReference>
<evidence type="ECO:0000313" key="25">
    <source>
        <dbReference type="Proteomes" id="UP000326939"/>
    </source>
</evidence>
<keyword evidence="5" id="KW-0433">Leucine-rich repeat</keyword>
<evidence type="ECO:0000256" key="12">
    <source>
        <dbReference type="ARBA" id="ARBA00022840"/>
    </source>
</evidence>
<gene>
    <name evidence="24" type="ORF">DKX38_023945</name>
</gene>
<dbReference type="EMBL" id="VDCV01000016">
    <property type="protein sequence ID" value="KAB5519626.1"/>
    <property type="molecule type" value="Genomic_DNA"/>
</dbReference>
<dbReference type="Proteomes" id="UP000326939">
    <property type="component" value="Chromosome 16"/>
</dbReference>
<dbReference type="InterPro" id="IPR003591">
    <property type="entry name" value="Leu-rich_rpt_typical-subtyp"/>
</dbReference>
<dbReference type="InterPro" id="IPR000719">
    <property type="entry name" value="Prot_kinase_dom"/>
</dbReference>
<comment type="catalytic activity">
    <reaction evidence="17">
        <text>L-threonyl-[protein] + ATP = O-phospho-L-threonyl-[protein] + ADP + H(+)</text>
        <dbReference type="Rhea" id="RHEA:46608"/>
        <dbReference type="Rhea" id="RHEA-COMP:11060"/>
        <dbReference type="Rhea" id="RHEA-COMP:11605"/>
        <dbReference type="ChEBI" id="CHEBI:15378"/>
        <dbReference type="ChEBI" id="CHEBI:30013"/>
        <dbReference type="ChEBI" id="CHEBI:30616"/>
        <dbReference type="ChEBI" id="CHEBI:61977"/>
        <dbReference type="ChEBI" id="CHEBI:456216"/>
        <dbReference type="EC" id="2.7.11.1"/>
    </reaction>
</comment>
<keyword evidence="8 22" id="KW-0732">Signal</keyword>
<dbReference type="Gene3D" id="1.10.510.10">
    <property type="entry name" value="Transferase(Phosphotransferase) domain 1"/>
    <property type="match status" value="1"/>
</dbReference>
<feature type="chain" id="PRO_5024275702" description="non-specific serine/threonine protein kinase" evidence="22">
    <location>
        <begin position="22"/>
        <end position="990"/>
    </location>
</feature>
<dbReference type="Pfam" id="PF07714">
    <property type="entry name" value="PK_Tyr_Ser-Thr"/>
    <property type="match status" value="1"/>
</dbReference>
<dbReference type="AlphaFoldDB" id="A0A5N5JM12"/>
<keyword evidence="10 19" id="KW-0547">Nucleotide-binding</keyword>
<dbReference type="SUPFAM" id="SSF56112">
    <property type="entry name" value="Protein kinase-like (PK-like)"/>
    <property type="match status" value="1"/>
</dbReference>
<dbReference type="FunFam" id="3.30.200.20:FF:000226">
    <property type="entry name" value="receptor protein kinase TMK1"/>
    <property type="match status" value="1"/>
</dbReference>
<name>A0A5N5JM12_9ROSI</name>
<dbReference type="PANTHER" id="PTHR47986">
    <property type="entry name" value="OSJNBA0070M12.3 PROTEIN"/>
    <property type="match status" value="1"/>
</dbReference>
<evidence type="ECO:0000256" key="10">
    <source>
        <dbReference type="ARBA" id="ARBA00022741"/>
    </source>
</evidence>
<keyword evidence="12 19" id="KW-0067">ATP-binding</keyword>
<keyword evidence="13 21" id="KW-1133">Transmembrane helix</keyword>
<evidence type="ECO:0000259" key="23">
    <source>
        <dbReference type="PROSITE" id="PS50011"/>
    </source>
</evidence>
<evidence type="ECO:0000256" key="17">
    <source>
        <dbReference type="ARBA" id="ARBA00047899"/>
    </source>
</evidence>
<dbReference type="InterPro" id="IPR001611">
    <property type="entry name" value="Leu-rich_rpt"/>
</dbReference>
<reference evidence="25" key="1">
    <citation type="journal article" date="2019" name="Gigascience">
        <title>De novo genome assembly of the endangered Acer yangbiense, a plant species with extremely small populations endemic to Yunnan Province, China.</title>
        <authorList>
            <person name="Yang J."/>
            <person name="Wariss H.M."/>
            <person name="Tao L."/>
            <person name="Zhang R."/>
            <person name="Yun Q."/>
            <person name="Hollingsworth P."/>
            <person name="Dao Z."/>
            <person name="Luo G."/>
            <person name="Guo H."/>
            <person name="Ma Y."/>
            <person name="Sun W."/>
        </authorList>
    </citation>
    <scope>NUCLEOTIDE SEQUENCE [LARGE SCALE GENOMIC DNA]</scope>
    <source>
        <strain evidence="25">cv. br00</strain>
    </source>
</reference>
<keyword evidence="25" id="KW-1185">Reference proteome</keyword>
<evidence type="ECO:0000256" key="9">
    <source>
        <dbReference type="ARBA" id="ARBA00022737"/>
    </source>
</evidence>
<dbReference type="InterPro" id="IPR011009">
    <property type="entry name" value="Kinase-like_dom_sf"/>
</dbReference>
<dbReference type="SMART" id="SM00369">
    <property type="entry name" value="LRR_TYP"/>
    <property type="match status" value="6"/>
</dbReference>
<evidence type="ECO:0000313" key="24">
    <source>
        <dbReference type="EMBL" id="KAB5519626.1"/>
    </source>
</evidence>
<dbReference type="InterPro" id="IPR013210">
    <property type="entry name" value="LRR_N_plant-typ"/>
</dbReference>
<dbReference type="InterPro" id="IPR032675">
    <property type="entry name" value="LRR_dom_sf"/>
</dbReference>
<keyword evidence="6" id="KW-0808">Transferase</keyword>
<organism evidence="24 25">
    <name type="scientific">Salix brachista</name>
    <dbReference type="NCBI Taxonomy" id="2182728"/>
    <lineage>
        <taxon>Eukaryota</taxon>
        <taxon>Viridiplantae</taxon>
        <taxon>Streptophyta</taxon>
        <taxon>Embryophyta</taxon>
        <taxon>Tracheophyta</taxon>
        <taxon>Spermatophyta</taxon>
        <taxon>Magnoliopsida</taxon>
        <taxon>eudicotyledons</taxon>
        <taxon>Gunneridae</taxon>
        <taxon>Pentapetalae</taxon>
        <taxon>rosids</taxon>
        <taxon>fabids</taxon>
        <taxon>Malpighiales</taxon>
        <taxon>Salicaceae</taxon>
        <taxon>Saliceae</taxon>
        <taxon>Salix</taxon>
    </lineage>
</organism>
<evidence type="ECO:0000256" key="11">
    <source>
        <dbReference type="ARBA" id="ARBA00022777"/>
    </source>
</evidence>
<evidence type="ECO:0000256" key="3">
    <source>
        <dbReference type="ARBA" id="ARBA00012513"/>
    </source>
</evidence>
<accession>A0A5N5JM12</accession>
<feature type="transmembrane region" description="Helical" evidence="21">
    <location>
        <begin position="500"/>
        <end position="526"/>
    </location>
</feature>
<evidence type="ECO:0000256" key="15">
    <source>
        <dbReference type="ARBA" id="ARBA00023170"/>
    </source>
</evidence>
<evidence type="ECO:0000256" key="6">
    <source>
        <dbReference type="ARBA" id="ARBA00022679"/>
    </source>
</evidence>
<dbReference type="Pfam" id="PF13855">
    <property type="entry name" value="LRR_8"/>
    <property type="match status" value="2"/>
</dbReference>